<protein>
    <submittedName>
        <fullName evidence="1">ParB-like nuclease domain-containing protein</fullName>
    </submittedName>
</protein>
<dbReference type="SUPFAM" id="SSF110849">
    <property type="entry name" value="ParB/Sulfiredoxin"/>
    <property type="match status" value="1"/>
</dbReference>
<dbReference type="CDD" id="cd16397">
    <property type="entry name" value="IbrB_like"/>
    <property type="match status" value="1"/>
</dbReference>
<dbReference type="EMBL" id="CP050321">
    <property type="protein sequence ID" value="QIR29090.1"/>
    <property type="molecule type" value="Genomic_DNA"/>
</dbReference>
<evidence type="ECO:0000313" key="1">
    <source>
        <dbReference type="EMBL" id="QIR29090.1"/>
    </source>
</evidence>
<dbReference type="Proteomes" id="UP000503580">
    <property type="component" value="Chromosome"/>
</dbReference>
<dbReference type="AlphaFoldDB" id="A0A6G9RQ88"/>
<dbReference type="InterPro" id="IPR036086">
    <property type="entry name" value="ParB/Sulfiredoxin_sf"/>
</dbReference>
<reference evidence="1 2" key="1">
    <citation type="submission" date="2020-02" db="EMBL/GenBank/DDBJ databases">
        <title>Whole genome PO2S7.</title>
        <authorList>
            <person name="Singha K.M."/>
        </authorList>
    </citation>
    <scope>NUCLEOTIDE SEQUENCE [LARGE SCALE GENOMIC DNA]</scope>
    <source>
        <strain evidence="1 2">PO2S7</strain>
    </source>
</reference>
<sequence>MLPEDIVHSLADWLSKMNDLEKIAALNSLQRFIHYHGPFRNEPVGCVQWIPAECVIANDYNPDTIGPVERKILELSLLQDGFTQPIVVTVGRAEELHYHVMDGYQRYLLSQKPLLRKRLRGHIPVTIIRPQDDAIFSLMAAVTREQVIINSK</sequence>
<evidence type="ECO:0000313" key="2">
    <source>
        <dbReference type="Proteomes" id="UP000503580"/>
    </source>
</evidence>
<organism evidence="1 2">
    <name type="scientific">Kluyvera genomosp. 3</name>
    <dbReference type="NCBI Taxonomy" id="2774055"/>
    <lineage>
        <taxon>Bacteria</taxon>
        <taxon>Pseudomonadati</taxon>
        <taxon>Pseudomonadota</taxon>
        <taxon>Gammaproteobacteria</taxon>
        <taxon>Enterobacterales</taxon>
        <taxon>Enterobacteriaceae</taxon>
        <taxon>Kluyvera</taxon>
    </lineage>
</organism>
<proteinExistence type="predicted"/>
<accession>A0A6G9RQ88</accession>
<keyword evidence="2" id="KW-1185">Reference proteome</keyword>
<dbReference type="RefSeq" id="WP_163374925.1">
    <property type="nucleotide sequence ID" value="NZ_CP050321.1"/>
</dbReference>
<gene>
    <name evidence="1" type="ORF">GY169_20785</name>
</gene>
<dbReference type="KEGG" id="kgn:GY169_20785"/>
<name>A0A6G9RQ88_9ENTR</name>